<evidence type="ECO:0000313" key="2">
    <source>
        <dbReference type="EMBL" id="GMH03291.1"/>
    </source>
</evidence>
<comment type="caution">
    <text evidence="2">The sequence shown here is derived from an EMBL/GenBank/DDBJ whole genome shotgun (WGS) entry which is preliminary data.</text>
</comment>
<proteinExistence type="predicted"/>
<reference evidence="2" key="1">
    <citation type="submission" date="2023-05" db="EMBL/GenBank/DDBJ databases">
        <title>Nepenthes gracilis genome sequencing.</title>
        <authorList>
            <person name="Fukushima K."/>
        </authorList>
    </citation>
    <scope>NUCLEOTIDE SEQUENCE</scope>
    <source>
        <strain evidence="2">SING2019-196</strain>
    </source>
</reference>
<accession>A0AAD3S334</accession>
<organism evidence="2 3">
    <name type="scientific">Nepenthes gracilis</name>
    <name type="common">Slender pitcher plant</name>
    <dbReference type="NCBI Taxonomy" id="150966"/>
    <lineage>
        <taxon>Eukaryota</taxon>
        <taxon>Viridiplantae</taxon>
        <taxon>Streptophyta</taxon>
        <taxon>Embryophyta</taxon>
        <taxon>Tracheophyta</taxon>
        <taxon>Spermatophyta</taxon>
        <taxon>Magnoliopsida</taxon>
        <taxon>eudicotyledons</taxon>
        <taxon>Gunneridae</taxon>
        <taxon>Pentapetalae</taxon>
        <taxon>Caryophyllales</taxon>
        <taxon>Nepenthaceae</taxon>
        <taxon>Nepenthes</taxon>
    </lineage>
</organism>
<keyword evidence="3" id="KW-1185">Reference proteome</keyword>
<evidence type="ECO:0000256" key="1">
    <source>
        <dbReference type="SAM" id="MobiDB-lite"/>
    </source>
</evidence>
<evidence type="ECO:0000313" key="3">
    <source>
        <dbReference type="Proteomes" id="UP001279734"/>
    </source>
</evidence>
<name>A0AAD3S334_NEPGR</name>
<dbReference type="EMBL" id="BSYO01000004">
    <property type="protein sequence ID" value="GMH03291.1"/>
    <property type="molecule type" value="Genomic_DNA"/>
</dbReference>
<feature type="region of interest" description="Disordered" evidence="1">
    <location>
        <begin position="22"/>
        <end position="49"/>
    </location>
</feature>
<gene>
    <name evidence="2" type="ORF">Nepgr_005130</name>
</gene>
<dbReference type="PANTHER" id="PTHR33132">
    <property type="entry name" value="OSJNBB0118P14.9 PROTEIN"/>
    <property type="match status" value="1"/>
</dbReference>
<dbReference type="PANTHER" id="PTHR33132:SF147">
    <property type="entry name" value="WRC DOMAIN-CONTAINING PROTEIN"/>
    <property type="match status" value="1"/>
</dbReference>
<sequence length="89" mass="9643">MCHPGFPSGSLQELAARHRWLTFGSPPVPDGPARMEGTRAGNGGGRGGSVKKCVCSPTRHPGSFRCRHHHAEYVWRGNVAQKSPLKLLD</sequence>
<dbReference type="Proteomes" id="UP001279734">
    <property type="component" value="Unassembled WGS sequence"/>
</dbReference>
<dbReference type="AlphaFoldDB" id="A0AAD3S334"/>
<protein>
    <submittedName>
        <fullName evidence="2">Uncharacterized protein</fullName>
    </submittedName>
</protein>